<evidence type="ECO:0000256" key="2">
    <source>
        <dbReference type="ARBA" id="ARBA00022679"/>
    </source>
</evidence>
<dbReference type="PROSITE" id="PS01261">
    <property type="entry name" value="UPF0020"/>
    <property type="match status" value="1"/>
</dbReference>
<protein>
    <submittedName>
        <fullName evidence="4">Class I SAM-dependent RNA methyltransferase</fullName>
    </submittedName>
</protein>
<dbReference type="PANTHER" id="PTHR47313">
    <property type="entry name" value="RIBOSOMAL RNA LARGE SUBUNIT METHYLTRANSFERASE K/L"/>
    <property type="match status" value="1"/>
</dbReference>
<evidence type="ECO:0000256" key="1">
    <source>
        <dbReference type="ARBA" id="ARBA00022603"/>
    </source>
</evidence>
<dbReference type="PROSITE" id="PS00092">
    <property type="entry name" value="N6_MTASE"/>
    <property type="match status" value="1"/>
</dbReference>
<dbReference type="SMART" id="SM00981">
    <property type="entry name" value="THUMP"/>
    <property type="match status" value="1"/>
</dbReference>
<dbReference type="SUPFAM" id="SSF53335">
    <property type="entry name" value="S-adenosyl-L-methionine-dependent methyltransferases"/>
    <property type="match status" value="1"/>
</dbReference>
<dbReference type="InterPro" id="IPR000241">
    <property type="entry name" value="RlmKL-like_Mtase"/>
</dbReference>
<name>A0ABV1J7N7_9FIRM</name>
<dbReference type="Proteomes" id="UP001481872">
    <property type="component" value="Unassembled WGS sequence"/>
</dbReference>
<dbReference type="InterPro" id="IPR053943">
    <property type="entry name" value="RlmKL-like_Mtase_CS"/>
</dbReference>
<proteinExistence type="predicted"/>
<dbReference type="PANTHER" id="PTHR47313:SF1">
    <property type="entry name" value="RIBOSOMAL RNA LARGE SUBUNIT METHYLTRANSFERASE K_L"/>
    <property type="match status" value="1"/>
</dbReference>
<comment type="caution">
    <text evidence="4">The sequence shown here is derived from an EMBL/GenBank/DDBJ whole genome shotgun (WGS) entry which is preliminary data.</text>
</comment>
<dbReference type="InterPro" id="IPR054170">
    <property type="entry name" value="RlmL_1st"/>
</dbReference>
<organism evidence="4 5">
    <name type="scientific">Aedoeadaptatus acetigenes</name>
    <dbReference type="NCBI Taxonomy" id="2981723"/>
    <lineage>
        <taxon>Bacteria</taxon>
        <taxon>Bacillati</taxon>
        <taxon>Bacillota</taxon>
        <taxon>Tissierellia</taxon>
        <taxon>Tissierellales</taxon>
        <taxon>Peptoniphilaceae</taxon>
        <taxon>Aedoeadaptatus</taxon>
    </lineage>
</organism>
<keyword evidence="1 4" id="KW-0489">Methyltransferase</keyword>
<gene>
    <name evidence="4" type="ORF">AAA081_07880</name>
</gene>
<dbReference type="Pfam" id="PF01170">
    <property type="entry name" value="UPF0020"/>
    <property type="match status" value="1"/>
</dbReference>
<dbReference type="PRINTS" id="PR00507">
    <property type="entry name" value="N12N6MTFRASE"/>
</dbReference>
<dbReference type="GO" id="GO:0008168">
    <property type="term" value="F:methyltransferase activity"/>
    <property type="evidence" value="ECO:0007669"/>
    <property type="project" value="UniProtKB-KW"/>
</dbReference>
<sequence>MIYLEATANIGMEAVLKREAQALGMKNIRVQDGLVSMEGKTEDISRLNLHLRTAERVHWVLARFEARSFTELFDGVYDLPWPDIMPKTANFITEAKSRKSQLFSLSDIQRITEKAVVNKLQTRYKTEWFEKNGARYRIGVRIVDDLATIYLDTSGDGLHDRGYRKRSVKAPLTETLASGLVQLSFWNKNRMLVDPFCGSGTILIEAILLGRNIAPGLNRRFDFEYWNLEGANDKAVRKEAFEMIDYDSKLELYGFDVDPKALEAARINLDSLGFLDDVTLREKDIAQLDLAGDYGVIITNPPYGVRIEDKESVMALNRELGQLAKTLPTWSHYIITADEGFERGFGKKADRKRKLYNGKIKTDYYQYYGPRP</sequence>
<dbReference type="CDD" id="cd11715">
    <property type="entry name" value="THUMP_AdoMetMT"/>
    <property type="match status" value="1"/>
</dbReference>
<feature type="domain" description="THUMP" evidence="3">
    <location>
        <begin position="56"/>
        <end position="153"/>
    </location>
</feature>
<dbReference type="Pfam" id="PF22020">
    <property type="entry name" value="RlmL_1st"/>
    <property type="match status" value="1"/>
</dbReference>
<reference evidence="4 5" key="1">
    <citation type="submission" date="2024-04" db="EMBL/GenBank/DDBJ databases">
        <title>Human intestinal bacterial collection.</title>
        <authorList>
            <person name="Pauvert C."/>
            <person name="Hitch T.C.A."/>
            <person name="Clavel T."/>
        </authorList>
    </citation>
    <scope>NUCLEOTIDE SEQUENCE [LARGE SCALE GENOMIC DNA]</scope>
    <source>
        <strain evidence="4 5">CLA-SR-H026</strain>
    </source>
</reference>
<keyword evidence="5" id="KW-1185">Reference proteome</keyword>
<evidence type="ECO:0000313" key="4">
    <source>
        <dbReference type="EMBL" id="MEQ3354208.1"/>
    </source>
</evidence>
<accession>A0ABV1J7N7</accession>
<evidence type="ECO:0000313" key="5">
    <source>
        <dbReference type="Proteomes" id="UP001481872"/>
    </source>
</evidence>
<dbReference type="InterPro" id="IPR029063">
    <property type="entry name" value="SAM-dependent_MTases_sf"/>
</dbReference>
<dbReference type="GO" id="GO:0032259">
    <property type="term" value="P:methylation"/>
    <property type="evidence" value="ECO:0007669"/>
    <property type="project" value="UniProtKB-KW"/>
</dbReference>
<dbReference type="Gene3D" id="3.30.2130.30">
    <property type="match status" value="1"/>
</dbReference>
<evidence type="ECO:0000259" key="3">
    <source>
        <dbReference type="SMART" id="SM00981"/>
    </source>
</evidence>
<dbReference type="EMBL" id="JBBNPS010000029">
    <property type="protein sequence ID" value="MEQ3354208.1"/>
    <property type="molecule type" value="Genomic_DNA"/>
</dbReference>
<dbReference type="Gene3D" id="3.40.50.150">
    <property type="entry name" value="Vaccinia Virus protein VP39"/>
    <property type="match status" value="1"/>
</dbReference>
<dbReference type="RefSeq" id="WP_349054509.1">
    <property type="nucleotide sequence ID" value="NZ_JBBNPS010000029.1"/>
</dbReference>
<dbReference type="InterPro" id="IPR002052">
    <property type="entry name" value="DNA_methylase_N6_adenine_CS"/>
</dbReference>
<keyword evidence="2" id="KW-0808">Transferase</keyword>
<dbReference type="InterPro" id="IPR004114">
    <property type="entry name" value="THUMP_dom"/>
</dbReference>
<dbReference type="Pfam" id="PF02926">
    <property type="entry name" value="THUMP"/>
    <property type="match status" value="1"/>
</dbReference>